<reference evidence="1 2" key="1">
    <citation type="submission" date="2023-12" db="EMBL/GenBank/DDBJ databases">
        <title>Thiobacillus sedimentum sp. nov., a chemolithoautotrophic sulfur-oxidizing bacterium isolated from freshwater sediment.</title>
        <authorList>
            <person name="Luo J."/>
            <person name="Dai C."/>
        </authorList>
    </citation>
    <scope>NUCLEOTIDE SEQUENCE [LARGE SCALE GENOMIC DNA]</scope>
    <source>
        <strain evidence="1 2">SCUT-2</strain>
    </source>
</reference>
<dbReference type="RefSeq" id="WP_324780012.1">
    <property type="nucleotide sequence ID" value="NZ_CP141769.1"/>
</dbReference>
<gene>
    <name evidence="1" type="ORF">VA613_01025</name>
</gene>
<dbReference type="PROSITE" id="PS51257">
    <property type="entry name" value="PROKAR_LIPOPROTEIN"/>
    <property type="match status" value="1"/>
</dbReference>
<evidence type="ECO:0000313" key="1">
    <source>
        <dbReference type="EMBL" id="WRS39481.1"/>
    </source>
</evidence>
<keyword evidence="2" id="KW-1185">Reference proteome</keyword>
<evidence type="ECO:0008006" key="3">
    <source>
        <dbReference type="Google" id="ProtNLM"/>
    </source>
</evidence>
<dbReference type="Proteomes" id="UP001334732">
    <property type="component" value="Chromosome"/>
</dbReference>
<sequence length="154" mass="15051">MQKSFGVIRLALLAGATAVLVGCAGGLGGGDYSRDQTRGVQEVQMGVVESVRDVNIEGTKTPIGAGAGAVVGGVAGSTVGGGRGSVVGATVGAVLGGLGGAAAEEATTRQKGVEITVKLDSGRMIAVTQAADETFRVGDRVRVLSGGGTTRVSH</sequence>
<protein>
    <recommendedName>
        <fullName evidence="3">Glycine zipper 2TM domain-containing protein</fullName>
    </recommendedName>
</protein>
<organism evidence="1 2">
    <name type="scientific">Thiobacillus sedimenti</name>
    <dbReference type="NCBI Taxonomy" id="3110231"/>
    <lineage>
        <taxon>Bacteria</taxon>
        <taxon>Pseudomonadati</taxon>
        <taxon>Pseudomonadota</taxon>
        <taxon>Betaproteobacteria</taxon>
        <taxon>Nitrosomonadales</taxon>
        <taxon>Thiobacillaceae</taxon>
        <taxon>Thiobacillus</taxon>
    </lineage>
</organism>
<proteinExistence type="predicted"/>
<accession>A0ABZ1CJB0</accession>
<name>A0ABZ1CJB0_9PROT</name>
<evidence type="ECO:0000313" key="2">
    <source>
        <dbReference type="Proteomes" id="UP001334732"/>
    </source>
</evidence>
<dbReference type="EMBL" id="CP141769">
    <property type="protein sequence ID" value="WRS39481.1"/>
    <property type="molecule type" value="Genomic_DNA"/>
</dbReference>